<dbReference type="KEGG" id="rsx:RhiXN_05901"/>
<dbReference type="PANTHER" id="PTHR24221:SF503">
    <property type="entry name" value="MITOCHONDRIAL POTASSIUM CHANNEL ATP-BINDING SUBUNIT"/>
    <property type="match status" value="1"/>
</dbReference>
<dbReference type="Gene3D" id="3.40.50.300">
    <property type="entry name" value="P-loop containing nucleotide triphosphate hydrolases"/>
    <property type="match status" value="2"/>
</dbReference>
<dbReference type="PROSITE" id="PS50893">
    <property type="entry name" value="ABC_TRANSPORTER_2"/>
    <property type="match status" value="1"/>
</dbReference>
<dbReference type="GeneID" id="67028180"/>
<proteinExistence type="predicted"/>
<reference evidence="9" key="1">
    <citation type="submission" date="2020-05" db="EMBL/GenBank/DDBJ databases">
        <title>Evolutionary and genomic comparisons of hybrid uninucleate and nonhybrid Rhizoctonia fungi.</title>
        <authorList>
            <person name="Li C."/>
            <person name="Chen X."/>
        </authorList>
    </citation>
    <scope>NUCLEOTIDE SEQUENCE</scope>
    <source>
        <strain evidence="9">AG-1 IA</strain>
    </source>
</reference>
<keyword evidence="3" id="KW-0547">Nucleotide-binding</keyword>
<keyword evidence="2" id="KW-0812">Transmembrane</keyword>
<evidence type="ECO:0000256" key="1">
    <source>
        <dbReference type="ARBA" id="ARBA00004141"/>
    </source>
</evidence>
<sequence>MVNSASLPEDPTGVPTPILSEKHQDSNDGIQSTISNQESNVRPKSGGETNDTSQGATTSKPLFREEKRGIWTLYYPLIPKKWANPFPFIRLAHGWDKPRAQGALRDLWRFISEVFALGPLALTMHLSLWTVSSVLPSLKLKSDSNLLELTERALTGRVERAAATEEFRYRLIIYATLWVIDLFVTKLKVRSGSNVQKMVESHFENRIFAVQSRLELRTSEDPAFESKIDRAAEYPWEAWSSLSTIMELASTISEVIATVAVLKGELISADGVNVFGVWALCFPLLTEFNEYRGGKVFYAKITNSNWFKKEAFSQIGTWKHYKQEILSFGLVDYINSKYTQAVSGLGDLKTENPLYSWSSDGGWFGLGDFDRLLDALPLVLCAWNAVYGSARSSLAAMIRTQQTSSAACGVIWSLIRRGEELFKLFGNITALYEVLEMKPGIEDGDINYPDEEHAHNTGMAIEFKNVSFGYPFTSEKILNDLSFKIEPGQLCVIVGENGCGKSTTINLLNRLYDCDSGEIYIDGRPIRDYKVSTLRAAENIMYQNYCYFPLTIKENILMGRPDSEDPDTEIENAAKLGGAYDFIQKFPLRFETNLGSVHSGYASTACGKDEKEMFKSMEETEKSVQLSGGQWQRLAITRSFMRNSQQTKLLCYDEPSASLDPKAEAGTFEQLRNLRGEKTIIFVTQRAPACGGLHPILDRRAEVPSYVSHLRDSANNAPSTTFVCDFAFQDLSAIPVEDTSRHSWLSATPILRSGQSQSWWPGRHLRAAFSAPRLSHSYRVENHDALVAMTVDM</sequence>
<evidence type="ECO:0000256" key="3">
    <source>
        <dbReference type="ARBA" id="ARBA00022741"/>
    </source>
</evidence>
<evidence type="ECO:0000256" key="6">
    <source>
        <dbReference type="ARBA" id="ARBA00023136"/>
    </source>
</evidence>
<dbReference type="InterPro" id="IPR003593">
    <property type="entry name" value="AAA+_ATPase"/>
</dbReference>
<comment type="subcellular location">
    <subcellularLocation>
        <location evidence="1">Membrane</location>
        <topology evidence="1">Multi-pass membrane protein</topology>
    </subcellularLocation>
</comment>
<dbReference type="PANTHER" id="PTHR24221">
    <property type="entry name" value="ATP-BINDING CASSETTE SUB-FAMILY B"/>
    <property type="match status" value="1"/>
</dbReference>
<dbReference type="SMART" id="SM00382">
    <property type="entry name" value="AAA"/>
    <property type="match status" value="1"/>
</dbReference>
<dbReference type="AlphaFoldDB" id="A0A8H8NZH0"/>
<dbReference type="GO" id="GO:0016020">
    <property type="term" value="C:membrane"/>
    <property type="evidence" value="ECO:0007669"/>
    <property type="project" value="UniProtKB-SubCell"/>
</dbReference>
<dbReference type="SUPFAM" id="SSF52540">
    <property type="entry name" value="P-loop containing nucleoside triphosphate hydrolases"/>
    <property type="match status" value="1"/>
</dbReference>
<name>A0A8H8NZH0_9AGAM</name>
<dbReference type="EMBL" id="CP059663">
    <property type="protein sequence ID" value="QRW20912.1"/>
    <property type="molecule type" value="Genomic_DNA"/>
</dbReference>
<keyword evidence="5" id="KW-1133">Transmembrane helix</keyword>
<dbReference type="GO" id="GO:0005524">
    <property type="term" value="F:ATP binding"/>
    <property type="evidence" value="ECO:0007669"/>
    <property type="project" value="UniProtKB-KW"/>
</dbReference>
<dbReference type="InterPro" id="IPR039421">
    <property type="entry name" value="Type_1_exporter"/>
</dbReference>
<keyword evidence="4" id="KW-0067">ATP-binding</keyword>
<evidence type="ECO:0000313" key="9">
    <source>
        <dbReference type="EMBL" id="QRW20912.1"/>
    </source>
</evidence>
<dbReference type="GO" id="GO:0016887">
    <property type="term" value="F:ATP hydrolysis activity"/>
    <property type="evidence" value="ECO:0007669"/>
    <property type="project" value="InterPro"/>
</dbReference>
<organism evidence="9 10">
    <name type="scientific">Rhizoctonia solani</name>
    <dbReference type="NCBI Taxonomy" id="456999"/>
    <lineage>
        <taxon>Eukaryota</taxon>
        <taxon>Fungi</taxon>
        <taxon>Dikarya</taxon>
        <taxon>Basidiomycota</taxon>
        <taxon>Agaricomycotina</taxon>
        <taxon>Agaricomycetes</taxon>
        <taxon>Cantharellales</taxon>
        <taxon>Ceratobasidiaceae</taxon>
        <taxon>Rhizoctonia</taxon>
    </lineage>
</organism>
<dbReference type="Gene3D" id="1.20.1560.10">
    <property type="entry name" value="ABC transporter type 1, transmembrane domain"/>
    <property type="match status" value="1"/>
</dbReference>
<dbReference type="Pfam" id="PF00005">
    <property type="entry name" value="ABC_tran"/>
    <property type="match status" value="1"/>
</dbReference>
<dbReference type="InterPro" id="IPR027417">
    <property type="entry name" value="P-loop_NTPase"/>
</dbReference>
<gene>
    <name evidence="9" type="ORF">RhiXN_05901</name>
</gene>
<keyword evidence="6" id="KW-0472">Membrane</keyword>
<dbReference type="InterPro" id="IPR003439">
    <property type="entry name" value="ABC_transporter-like_ATP-bd"/>
</dbReference>
<evidence type="ECO:0000313" key="10">
    <source>
        <dbReference type="Proteomes" id="UP000650533"/>
    </source>
</evidence>
<feature type="domain" description="ABC transporter" evidence="8">
    <location>
        <begin position="461"/>
        <end position="726"/>
    </location>
</feature>
<evidence type="ECO:0000256" key="7">
    <source>
        <dbReference type="SAM" id="MobiDB-lite"/>
    </source>
</evidence>
<accession>A0A8H8NZH0</accession>
<evidence type="ECO:0000256" key="2">
    <source>
        <dbReference type="ARBA" id="ARBA00022692"/>
    </source>
</evidence>
<evidence type="ECO:0000256" key="4">
    <source>
        <dbReference type="ARBA" id="ARBA00022840"/>
    </source>
</evidence>
<protein>
    <submittedName>
        <fullName evidence="9">ABC transporter</fullName>
    </submittedName>
</protein>
<dbReference type="Proteomes" id="UP000650533">
    <property type="component" value="Chromosome 6"/>
</dbReference>
<feature type="compositionally biased region" description="Polar residues" evidence="7">
    <location>
        <begin position="27"/>
        <end position="60"/>
    </location>
</feature>
<evidence type="ECO:0000256" key="5">
    <source>
        <dbReference type="ARBA" id="ARBA00022989"/>
    </source>
</evidence>
<evidence type="ECO:0000259" key="8">
    <source>
        <dbReference type="PROSITE" id="PS50893"/>
    </source>
</evidence>
<dbReference type="InterPro" id="IPR036640">
    <property type="entry name" value="ABC1_TM_sf"/>
</dbReference>
<dbReference type="GO" id="GO:0042626">
    <property type="term" value="F:ATPase-coupled transmembrane transporter activity"/>
    <property type="evidence" value="ECO:0007669"/>
    <property type="project" value="TreeGrafter"/>
</dbReference>
<feature type="region of interest" description="Disordered" evidence="7">
    <location>
        <begin position="1"/>
        <end position="61"/>
    </location>
</feature>
<dbReference type="RefSeq" id="XP_043181149.1">
    <property type="nucleotide sequence ID" value="XM_043325717.1"/>
</dbReference>